<accession>A0AAU7JM10</accession>
<dbReference type="Pfam" id="PF00480">
    <property type="entry name" value="ROK"/>
    <property type="match status" value="1"/>
</dbReference>
<evidence type="ECO:0000256" key="1">
    <source>
        <dbReference type="ARBA" id="ARBA00006479"/>
    </source>
</evidence>
<dbReference type="SUPFAM" id="SSF53067">
    <property type="entry name" value="Actin-like ATPase domain"/>
    <property type="match status" value="1"/>
</dbReference>
<sequence>MRTGAPSKRQGSRSVLLGDYNERVILSTLRRLGPASKADLARRVGLTSNAAGVIARKLEDSGLVRTVGKRYGGRGQPATILELNPEGAYSVGVRIDRDLVETVLVDFRGAILHRSRLDALPEPAAAVAAVADSVKRFRKALGPSRRSRIAGIGLATPYNLGSWLAELDLPGGTLAAWDGFDAKSALAAATGLPVLLENDGSAAAVGELIYGHGREHDDFLYLFIGPAIGGGVVLGGASLSGRHANAGDVAVMPVGPSGLASGPPAPKGHLPLMARASLAALSRHLRSRGADLASLNVAEAAAADPEGFAEWRRDAADALARPVLTSVHLLDIDHVVVAGDLPPVLLDSLIAQLQEALAAAVAESRRPPTVLAGAIGHDAGAIGAASLPLHVSFSPLTGVLTGDEPRIATEGSRTLMEVA</sequence>
<name>A0AAU7JM10_9HYPH</name>
<dbReference type="InterPro" id="IPR000600">
    <property type="entry name" value="ROK"/>
</dbReference>
<dbReference type="InterPro" id="IPR036390">
    <property type="entry name" value="WH_DNA-bd_sf"/>
</dbReference>
<dbReference type="PANTHER" id="PTHR18964:SF149">
    <property type="entry name" value="BIFUNCTIONAL UDP-N-ACETYLGLUCOSAMINE 2-EPIMERASE_N-ACETYLMANNOSAMINE KINASE"/>
    <property type="match status" value="1"/>
</dbReference>
<comment type="similarity">
    <text evidence="1">Belongs to the ROK (NagC/XylR) family.</text>
</comment>
<dbReference type="AlphaFoldDB" id="A0AAU7JM10"/>
<dbReference type="Gene3D" id="3.30.420.40">
    <property type="match status" value="2"/>
</dbReference>
<dbReference type="InterPro" id="IPR036388">
    <property type="entry name" value="WH-like_DNA-bd_sf"/>
</dbReference>
<dbReference type="SUPFAM" id="SSF46785">
    <property type="entry name" value="Winged helix' DNA-binding domain"/>
    <property type="match status" value="1"/>
</dbReference>
<dbReference type="PANTHER" id="PTHR18964">
    <property type="entry name" value="ROK (REPRESSOR, ORF, KINASE) FAMILY"/>
    <property type="match status" value="1"/>
</dbReference>
<reference evidence="2" key="1">
    <citation type="submission" date="2024-05" db="EMBL/GenBank/DDBJ databases">
        <authorList>
            <person name="Kim S."/>
            <person name="Heo J."/>
            <person name="Choi H."/>
            <person name="Choi Y."/>
            <person name="Kwon S.-W."/>
            <person name="Kim Y."/>
        </authorList>
    </citation>
    <scope>NUCLEOTIDE SEQUENCE</scope>
    <source>
        <strain evidence="2">KACC 23698</strain>
    </source>
</reference>
<dbReference type="EMBL" id="CP157484">
    <property type="protein sequence ID" value="XBO41260.1"/>
    <property type="molecule type" value="Genomic_DNA"/>
</dbReference>
<protein>
    <submittedName>
        <fullName evidence="2">ROK family transcriptional regulator</fullName>
    </submittedName>
</protein>
<dbReference type="Pfam" id="PF13412">
    <property type="entry name" value="HTH_24"/>
    <property type="match status" value="1"/>
</dbReference>
<dbReference type="Gene3D" id="1.10.10.10">
    <property type="entry name" value="Winged helix-like DNA-binding domain superfamily/Winged helix DNA-binding domain"/>
    <property type="match status" value="1"/>
</dbReference>
<dbReference type="RefSeq" id="WP_406858109.1">
    <property type="nucleotide sequence ID" value="NZ_CP157484.1"/>
</dbReference>
<proteinExistence type="inferred from homology"/>
<dbReference type="InterPro" id="IPR043129">
    <property type="entry name" value="ATPase_NBD"/>
</dbReference>
<gene>
    <name evidence="2" type="ORF">ABEG18_11035</name>
</gene>
<evidence type="ECO:0000313" key="2">
    <source>
        <dbReference type="EMBL" id="XBO41260.1"/>
    </source>
</evidence>
<organism evidence="2">
    <name type="scientific">Alsobacter sp. KACC 23698</name>
    <dbReference type="NCBI Taxonomy" id="3149229"/>
    <lineage>
        <taxon>Bacteria</taxon>
        <taxon>Pseudomonadati</taxon>
        <taxon>Pseudomonadota</taxon>
        <taxon>Alphaproteobacteria</taxon>
        <taxon>Hyphomicrobiales</taxon>
        <taxon>Alsobacteraceae</taxon>
        <taxon>Alsobacter</taxon>
    </lineage>
</organism>